<gene>
    <name evidence="2" type="ORF">ASR47_100926</name>
</gene>
<evidence type="ECO:0000256" key="1">
    <source>
        <dbReference type="SAM" id="SignalP"/>
    </source>
</evidence>
<comment type="caution">
    <text evidence="2">The sequence shown here is derived from an EMBL/GenBank/DDBJ whole genome shotgun (WGS) entry which is preliminary data.</text>
</comment>
<keyword evidence="3" id="KW-1185">Reference proteome</keyword>
<dbReference type="STRING" id="1747903.ASR47_100926"/>
<feature type="chain" id="PRO_5008355509" evidence="1">
    <location>
        <begin position="25"/>
        <end position="257"/>
    </location>
</feature>
<evidence type="ECO:0000313" key="3">
    <source>
        <dbReference type="Proteomes" id="UP000092713"/>
    </source>
</evidence>
<dbReference type="AlphaFoldDB" id="A0A1A7C0E5"/>
<reference evidence="2 3" key="1">
    <citation type="submission" date="2016-04" db="EMBL/GenBank/DDBJ databases">
        <title>Draft genome sequence of Janthinobacterium psychrotolerans sp. nov., isolated from freshwater sediments in Denmark.</title>
        <authorList>
            <person name="Gong X."/>
            <person name="Skrivergaard S."/>
            <person name="Korsgaard B.S."/>
            <person name="Schreiber L."/>
            <person name="Marshall I.P."/>
            <person name="Finster K."/>
            <person name="Schramm A."/>
        </authorList>
    </citation>
    <scope>NUCLEOTIDE SEQUENCE [LARGE SCALE GENOMIC DNA]</scope>
    <source>
        <strain evidence="2 3">S3-2</strain>
    </source>
</reference>
<dbReference type="PROSITE" id="PS51257">
    <property type="entry name" value="PROKAR_LIPOPROTEIN"/>
    <property type="match status" value="1"/>
</dbReference>
<protein>
    <submittedName>
        <fullName evidence="2">Uncharacterized protein</fullName>
    </submittedName>
</protein>
<dbReference type="EMBL" id="LOCQ01000054">
    <property type="protein sequence ID" value="OBV39212.1"/>
    <property type="molecule type" value="Genomic_DNA"/>
</dbReference>
<accession>A0A1A7C0E5</accession>
<evidence type="ECO:0000313" key="2">
    <source>
        <dbReference type="EMBL" id="OBV39212.1"/>
    </source>
</evidence>
<keyword evidence="1" id="KW-0732">Signal</keyword>
<dbReference type="RefSeq" id="WP_065307986.1">
    <property type="nucleotide sequence ID" value="NZ_LOCQ01000054.1"/>
</dbReference>
<name>A0A1A7C0E5_9BURK</name>
<proteinExistence type="predicted"/>
<dbReference type="Proteomes" id="UP000092713">
    <property type="component" value="Unassembled WGS sequence"/>
</dbReference>
<dbReference type="PATRIC" id="fig|1747903.4.peg.2789"/>
<feature type="signal peptide" evidence="1">
    <location>
        <begin position="1"/>
        <end position="24"/>
    </location>
</feature>
<sequence length="257" mass="27963">MPPARLFPPALLCLLTACLIPAHAQDAGTPEDSAAAQVIDVRGTRDPDLQPYRTMLKGLDAYADHQRLAPGAPLRFKLMAATPAVSMADVALRLEADNLSVAIPLASDGTFALTRDKTAYDANADLVSNKKRSTVRWRPNIVTPGLPANVRRLGDLRLECEVRWAVEQDALPFMRRNLFKLAGGPCHSAMISVPYPAARTLAGVLLKSGDRSVRLPLGEDRQRYTPPLHDASWNDDALLTFSYADEEQAATAARKSL</sequence>
<organism evidence="2 3">
    <name type="scientific">Janthinobacterium psychrotolerans</name>
    <dbReference type="NCBI Taxonomy" id="1747903"/>
    <lineage>
        <taxon>Bacteria</taxon>
        <taxon>Pseudomonadati</taxon>
        <taxon>Pseudomonadota</taxon>
        <taxon>Betaproteobacteria</taxon>
        <taxon>Burkholderiales</taxon>
        <taxon>Oxalobacteraceae</taxon>
        <taxon>Janthinobacterium</taxon>
    </lineage>
</organism>
<dbReference type="OrthoDB" id="8756031at2"/>